<evidence type="ECO:0000313" key="2">
    <source>
        <dbReference type="EMBL" id="SJL00879.1"/>
    </source>
</evidence>
<sequence>MFKNLLCFVSFLVVSTYARALKSGIYRIENAATSNALLCGPDGKVLPFAPRAYLSTTFWKVAATEEEPDIFTVSPIVQDDKFLSFADGNGYPGSDVVVAPGNPFYPALQWRIFGRDEEGLRTVFLENPTLVKTSGKNTYFLIRFYTPYVDALLSNGRIVAQAADWESPNQLWRFVPVNWDVAEHQDHVQVPTSLEPGYYRIKPLIKDTLALVAGPDRKVRVLPPGAPGAIFPPDWIVRPVGPGTFTVAPATQPRELLAFADEDIPGADAVIRLDDPNNSRVQWLLRSSEDNDRVFSIINRYFYDMSLGFDPYTGKVEAARAEQDNPTQLWIFERLDSLVEEETSQEDALAVESKAQFFDLFSELAAFITARI</sequence>
<name>A0A284QWS7_ARMOS</name>
<organism evidence="2 3">
    <name type="scientific">Armillaria ostoyae</name>
    <name type="common">Armillaria root rot fungus</name>
    <dbReference type="NCBI Taxonomy" id="47428"/>
    <lineage>
        <taxon>Eukaryota</taxon>
        <taxon>Fungi</taxon>
        <taxon>Dikarya</taxon>
        <taxon>Basidiomycota</taxon>
        <taxon>Agaricomycotina</taxon>
        <taxon>Agaricomycetes</taxon>
        <taxon>Agaricomycetidae</taxon>
        <taxon>Agaricales</taxon>
        <taxon>Marasmiineae</taxon>
        <taxon>Physalacriaceae</taxon>
        <taxon>Armillaria</taxon>
    </lineage>
</organism>
<dbReference type="Proteomes" id="UP000219338">
    <property type="component" value="Unassembled WGS sequence"/>
</dbReference>
<feature type="signal peptide" evidence="1">
    <location>
        <begin position="1"/>
        <end position="20"/>
    </location>
</feature>
<reference evidence="3" key="1">
    <citation type="journal article" date="2017" name="Nat. Ecol. Evol.">
        <title>Genome expansion and lineage-specific genetic innovations in the forest pathogenic fungi Armillaria.</title>
        <authorList>
            <person name="Sipos G."/>
            <person name="Prasanna A.N."/>
            <person name="Walter M.C."/>
            <person name="O'Connor E."/>
            <person name="Balint B."/>
            <person name="Krizsan K."/>
            <person name="Kiss B."/>
            <person name="Hess J."/>
            <person name="Varga T."/>
            <person name="Slot J."/>
            <person name="Riley R."/>
            <person name="Boka B."/>
            <person name="Rigling D."/>
            <person name="Barry K."/>
            <person name="Lee J."/>
            <person name="Mihaltcheva S."/>
            <person name="LaButti K."/>
            <person name="Lipzen A."/>
            <person name="Waldron R."/>
            <person name="Moloney N.M."/>
            <person name="Sperisen C."/>
            <person name="Kredics L."/>
            <person name="Vagvoelgyi C."/>
            <person name="Patrignani A."/>
            <person name="Fitzpatrick D."/>
            <person name="Nagy I."/>
            <person name="Doyle S."/>
            <person name="Anderson J.B."/>
            <person name="Grigoriev I.V."/>
            <person name="Gueldener U."/>
            <person name="Muensterkoetter M."/>
            <person name="Nagy L.G."/>
        </authorList>
    </citation>
    <scope>NUCLEOTIDE SEQUENCE [LARGE SCALE GENOMIC DNA]</scope>
    <source>
        <strain evidence="3">C18/9</strain>
    </source>
</reference>
<dbReference type="EMBL" id="FUEG01000002">
    <property type="protein sequence ID" value="SJL00879.1"/>
    <property type="molecule type" value="Genomic_DNA"/>
</dbReference>
<dbReference type="OrthoDB" id="2907699at2759"/>
<keyword evidence="1" id="KW-0732">Signal</keyword>
<protein>
    <recommendedName>
        <fullName evidence="4">Ricin B lectin domain-containing protein</fullName>
    </recommendedName>
</protein>
<evidence type="ECO:0008006" key="4">
    <source>
        <dbReference type="Google" id="ProtNLM"/>
    </source>
</evidence>
<gene>
    <name evidence="2" type="ORF">ARMOST_04193</name>
</gene>
<dbReference type="AlphaFoldDB" id="A0A284QWS7"/>
<evidence type="ECO:0000313" key="3">
    <source>
        <dbReference type="Proteomes" id="UP000219338"/>
    </source>
</evidence>
<accession>A0A284QWS7</accession>
<dbReference type="OMA" id="PALQWRI"/>
<feature type="chain" id="PRO_5013057825" description="Ricin B lectin domain-containing protein" evidence="1">
    <location>
        <begin position="21"/>
        <end position="372"/>
    </location>
</feature>
<proteinExistence type="predicted"/>
<dbReference type="SUPFAM" id="SSF50370">
    <property type="entry name" value="Ricin B-like lectins"/>
    <property type="match status" value="2"/>
</dbReference>
<keyword evidence="3" id="KW-1185">Reference proteome</keyword>
<evidence type="ECO:0000256" key="1">
    <source>
        <dbReference type="SAM" id="SignalP"/>
    </source>
</evidence>
<dbReference type="InterPro" id="IPR035992">
    <property type="entry name" value="Ricin_B-like_lectins"/>
</dbReference>